<proteinExistence type="predicted"/>
<gene>
    <name evidence="4" type="ORF">WMO62_09830</name>
</gene>
<dbReference type="SUPFAM" id="SSF52540">
    <property type="entry name" value="P-loop containing nucleoside triphosphate hydrolases"/>
    <property type="match status" value="1"/>
</dbReference>
<protein>
    <submittedName>
        <fullName evidence="4">ABC transporter ATP-binding protein</fullName>
    </submittedName>
</protein>
<dbReference type="PROSITE" id="PS50893">
    <property type="entry name" value="ABC_TRANSPORTER_2"/>
    <property type="match status" value="1"/>
</dbReference>
<dbReference type="RefSeq" id="WP_118438899.1">
    <property type="nucleotide sequence ID" value="NZ_JBBMFC010000016.1"/>
</dbReference>
<reference evidence="4 5" key="1">
    <citation type="submission" date="2024-03" db="EMBL/GenBank/DDBJ databases">
        <title>Human intestinal bacterial collection.</title>
        <authorList>
            <person name="Pauvert C."/>
            <person name="Hitch T.C.A."/>
            <person name="Clavel T."/>
        </authorList>
    </citation>
    <scope>NUCLEOTIDE SEQUENCE [LARGE SCALE GENOMIC DNA]</scope>
    <source>
        <strain evidence="4 5">CLA-AA-H78B</strain>
    </source>
</reference>
<dbReference type="Gene3D" id="3.40.50.300">
    <property type="entry name" value="P-loop containing nucleotide triphosphate hydrolases"/>
    <property type="match status" value="1"/>
</dbReference>
<dbReference type="SMART" id="SM00382">
    <property type="entry name" value="AAA"/>
    <property type="match status" value="1"/>
</dbReference>
<dbReference type="InterPro" id="IPR027417">
    <property type="entry name" value="P-loop_NTPase"/>
</dbReference>
<dbReference type="Proteomes" id="UP001470288">
    <property type="component" value="Unassembled WGS sequence"/>
</dbReference>
<accession>A0ABV1I1R9</accession>
<dbReference type="GO" id="GO:0005524">
    <property type="term" value="F:ATP binding"/>
    <property type="evidence" value="ECO:0007669"/>
    <property type="project" value="UniProtKB-KW"/>
</dbReference>
<dbReference type="PANTHER" id="PTHR43158">
    <property type="entry name" value="SKFA PEPTIDE EXPORT ATP-BINDING PROTEIN SKFE"/>
    <property type="match status" value="1"/>
</dbReference>
<feature type="domain" description="ABC transporter" evidence="3">
    <location>
        <begin position="6"/>
        <end position="228"/>
    </location>
</feature>
<name>A0ABV1I1R9_9FIRM</name>
<evidence type="ECO:0000313" key="5">
    <source>
        <dbReference type="Proteomes" id="UP001470288"/>
    </source>
</evidence>
<dbReference type="CDD" id="cd03230">
    <property type="entry name" value="ABC_DR_subfamily_A"/>
    <property type="match status" value="1"/>
</dbReference>
<dbReference type="PANTHER" id="PTHR43158:SF1">
    <property type="entry name" value="ABC TRANSPORTER, ATP-BINDING PROTEIN"/>
    <property type="match status" value="1"/>
</dbReference>
<sequence>MSEILIQCQDLHKRYGRKEALCGVNLRLESGKIVGLLGPNGSGKTTLIKILNGLLKPDQGMVTIDGEEPGIHTKSVISYLPDKPYFADWMKITDLLELFEDFYEDFDRARAEKMCQELGIDTKLKMKTLSKGNKEKVQLVLVMSRQAKLYLLDEPIAGVDPAARDFILSTILNNYNPDGTVLISTHLIADVERVLDEVVFLKDGQIVRQEQVDDIREKEGMSVDELFRQEFRAVPFEGGEWNVK</sequence>
<keyword evidence="2 4" id="KW-0067">ATP-binding</keyword>
<dbReference type="EMBL" id="JBBMFC010000016">
    <property type="protein sequence ID" value="MEQ2579126.1"/>
    <property type="molecule type" value="Genomic_DNA"/>
</dbReference>
<evidence type="ECO:0000256" key="2">
    <source>
        <dbReference type="ARBA" id="ARBA00022840"/>
    </source>
</evidence>
<evidence type="ECO:0000259" key="3">
    <source>
        <dbReference type="PROSITE" id="PS50893"/>
    </source>
</evidence>
<evidence type="ECO:0000256" key="1">
    <source>
        <dbReference type="ARBA" id="ARBA00022741"/>
    </source>
</evidence>
<organism evidence="4 5">
    <name type="scientific">Hominiventricola aquisgranensis</name>
    <dbReference type="NCBI Taxonomy" id="3133164"/>
    <lineage>
        <taxon>Bacteria</taxon>
        <taxon>Bacillati</taxon>
        <taxon>Bacillota</taxon>
        <taxon>Clostridia</taxon>
        <taxon>Lachnospirales</taxon>
        <taxon>Lachnospiraceae</taxon>
        <taxon>Hominiventricola</taxon>
    </lineage>
</organism>
<comment type="caution">
    <text evidence="4">The sequence shown here is derived from an EMBL/GenBank/DDBJ whole genome shotgun (WGS) entry which is preliminary data.</text>
</comment>
<dbReference type="InterPro" id="IPR003439">
    <property type="entry name" value="ABC_transporter-like_ATP-bd"/>
</dbReference>
<keyword evidence="5" id="KW-1185">Reference proteome</keyword>
<keyword evidence="1" id="KW-0547">Nucleotide-binding</keyword>
<evidence type="ECO:0000313" key="4">
    <source>
        <dbReference type="EMBL" id="MEQ2579126.1"/>
    </source>
</evidence>
<dbReference type="Pfam" id="PF00005">
    <property type="entry name" value="ABC_tran"/>
    <property type="match status" value="1"/>
</dbReference>
<dbReference type="InterPro" id="IPR003593">
    <property type="entry name" value="AAA+_ATPase"/>
</dbReference>